<name>A0A9E8HPK2_9ALTE</name>
<reference evidence="1" key="1">
    <citation type="submission" date="2022-07" db="EMBL/GenBank/DDBJ databases">
        <title>Alkalimarinus sp. nov., isolated from gut of a Alitta virens.</title>
        <authorList>
            <person name="Yang A.I."/>
            <person name="Shin N.-R."/>
        </authorList>
    </citation>
    <scope>NUCLEOTIDE SEQUENCE</scope>
    <source>
        <strain evidence="1">FA028</strain>
    </source>
</reference>
<dbReference type="KEGG" id="asem:NNL22_07365"/>
<proteinExistence type="predicted"/>
<organism evidence="1 2">
    <name type="scientific">Alkalimarinus sediminis</name>
    <dbReference type="NCBI Taxonomy" id="1632866"/>
    <lineage>
        <taxon>Bacteria</taxon>
        <taxon>Pseudomonadati</taxon>
        <taxon>Pseudomonadota</taxon>
        <taxon>Gammaproteobacteria</taxon>
        <taxon>Alteromonadales</taxon>
        <taxon>Alteromonadaceae</taxon>
        <taxon>Alkalimarinus</taxon>
    </lineage>
</organism>
<keyword evidence="2" id="KW-1185">Reference proteome</keyword>
<evidence type="ECO:0000313" key="2">
    <source>
        <dbReference type="Proteomes" id="UP001164472"/>
    </source>
</evidence>
<accession>A0A9E8HPK2</accession>
<dbReference type="AlphaFoldDB" id="A0A9E8HPK2"/>
<protein>
    <submittedName>
        <fullName evidence="1">Uncharacterized protein</fullName>
    </submittedName>
</protein>
<dbReference type="RefSeq" id="WP_251811859.1">
    <property type="nucleotide sequence ID" value="NZ_CP101527.1"/>
</dbReference>
<dbReference type="Proteomes" id="UP001164472">
    <property type="component" value="Chromosome"/>
</dbReference>
<gene>
    <name evidence="1" type="ORF">NNL22_07365</name>
</gene>
<sequence length="154" mass="16873">MNLKQLFTVLLLLGVLGLVLFLPSLIESPSHQDDEKLSYPSCSLNQGACTVRSQLYGDIKISVSPDNFQALKPLDVVLSSRNGDISSVLISLDGKDMYMGLNQAELKRTGESGRWQGLITIPVCTVDADMAWLFSVTLKGQGTERLVFNITSKH</sequence>
<dbReference type="EMBL" id="CP101527">
    <property type="protein sequence ID" value="UZW76398.1"/>
    <property type="molecule type" value="Genomic_DNA"/>
</dbReference>
<evidence type="ECO:0000313" key="1">
    <source>
        <dbReference type="EMBL" id="UZW76398.1"/>
    </source>
</evidence>